<comment type="function">
    <text evidence="2">In eubacteria ppGpp (guanosine 3'-diphosphate 5'-diphosphate) is a mediator of the stringent response that coordinates a variety of cellular activities in response to changes in nutritional abundance.</text>
</comment>
<dbReference type="Gene3D" id="3.30.460.10">
    <property type="entry name" value="Beta Polymerase, domain 2"/>
    <property type="match status" value="1"/>
</dbReference>
<dbReference type="EMBL" id="CP009498">
    <property type="protein sequence ID" value="AKL97840.1"/>
    <property type="molecule type" value="Genomic_DNA"/>
</dbReference>
<dbReference type="Pfam" id="PF13328">
    <property type="entry name" value="HD_4"/>
    <property type="match status" value="1"/>
</dbReference>
<dbReference type="GO" id="GO:0015969">
    <property type="term" value="P:guanosine tetraphosphate metabolic process"/>
    <property type="evidence" value="ECO:0007669"/>
    <property type="project" value="InterPro"/>
</dbReference>
<keyword evidence="6" id="KW-1185">Reference proteome</keyword>
<dbReference type="InterPro" id="IPR012675">
    <property type="entry name" value="Beta-grasp_dom_sf"/>
</dbReference>
<dbReference type="SMART" id="SM00954">
    <property type="entry name" value="RelA_SpoT"/>
    <property type="match status" value="1"/>
</dbReference>
<dbReference type="PROSITE" id="PS51880">
    <property type="entry name" value="TGS"/>
    <property type="match status" value="1"/>
</dbReference>
<dbReference type="KEGG" id="epo:Epro_0461"/>
<dbReference type="CDD" id="cd00077">
    <property type="entry name" value="HDc"/>
    <property type="match status" value="1"/>
</dbReference>
<dbReference type="SUPFAM" id="SSF81301">
    <property type="entry name" value="Nucleotidyltransferase"/>
    <property type="match status" value="1"/>
</dbReference>
<dbReference type="Gene3D" id="1.10.3210.10">
    <property type="entry name" value="Hypothetical protein af1432"/>
    <property type="match status" value="1"/>
</dbReference>
<evidence type="ECO:0000259" key="3">
    <source>
        <dbReference type="PROSITE" id="PS51831"/>
    </source>
</evidence>
<dbReference type="PANTHER" id="PTHR21262">
    <property type="entry name" value="GUANOSINE-3',5'-BIS DIPHOSPHATE 3'-PYROPHOSPHOHYDROLASE"/>
    <property type="match status" value="1"/>
</dbReference>
<dbReference type="FunFam" id="1.10.3210.10:FF:000001">
    <property type="entry name" value="GTP pyrophosphokinase RelA"/>
    <property type="match status" value="1"/>
</dbReference>
<dbReference type="InterPro" id="IPR012676">
    <property type="entry name" value="TGS-like"/>
</dbReference>
<dbReference type="STRING" id="1408281.Epro_0461"/>
<keyword evidence="5" id="KW-0378">Hydrolase</keyword>
<reference evidence="5 6" key="1">
    <citation type="submission" date="2014-09" db="EMBL/GenBank/DDBJ databases">
        <title>Complete genome sequence of Endomicrobium proavitum.</title>
        <authorList>
            <person name="Zheng H."/>
        </authorList>
    </citation>
    <scope>NUCLEOTIDE SEQUENCE [LARGE SCALE GENOMIC DNA]</scope>
    <source>
        <strain evidence="5 6">Rsa215</strain>
    </source>
</reference>
<evidence type="ECO:0000259" key="4">
    <source>
        <dbReference type="PROSITE" id="PS51880"/>
    </source>
</evidence>
<sequence>MEELKTALSYLNESDFKLIEKAYDYASCAHSYQTRASGEPYLRHLVAAALNLAEIKMDAPTIAAALLHDILEDTLVTEPELQKEFGNEITSLVNGVTKLNKYQFDDNITKQAENWRKMLLAVVKDIRIIIIKLSDRLHNMRTLKYLTPQQQKNIASESLTLYAPFAHRLGIYKWKNELEDLAFEILQPEEYHLIKNQLEQRAENDIRNLTEVETQLKNKLAPSHIAFRTAARPKNLYGIYKKMQRQNKPFSEIQDLFGLRVITDTVENCYAILSTINSNFKLLENSFTDYINLPKPNMYQSLHLTIISDKGAIVETQIRTEEMHQRAEYGVAAHWRYKKNVETGATGAKEDAKNMTAEDRLDWLKKFLEFKGETTDSNEFLDSLKTECNFEQIFVFTPAKQLIKLPLGATCLDFAYAVHSDIGDKFMGAKINGKIAPINAKLNNGDICEILVRNNIRPSANWLEFATTAHARARIRKYLREHETTK</sequence>
<dbReference type="CDD" id="cd05399">
    <property type="entry name" value="NT_Rel-Spo_like"/>
    <property type="match status" value="1"/>
</dbReference>
<dbReference type="SMART" id="SM00471">
    <property type="entry name" value="HDc"/>
    <property type="match status" value="1"/>
</dbReference>
<dbReference type="InterPro" id="IPR004095">
    <property type="entry name" value="TGS"/>
</dbReference>
<dbReference type="PROSITE" id="PS51831">
    <property type="entry name" value="HD"/>
    <property type="match status" value="1"/>
</dbReference>
<name>A0A0G3WIX5_9BACT</name>
<dbReference type="InterPro" id="IPR043519">
    <property type="entry name" value="NT_sf"/>
</dbReference>
<accession>A0A0G3WIX5</accession>
<dbReference type="InterPro" id="IPR003607">
    <property type="entry name" value="HD/PDEase_dom"/>
</dbReference>
<organism evidence="5 6">
    <name type="scientific">Endomicrobium proavitum</name>
    <dbReference type="NCBI Taxonomy" id="1408281"/>
    <lineage>
        <taxon>Bacteria</taxon>
        <taxon>Pseudomonadati</taxon>
        <taxon>Elusimicrobiota</taxon>
        <taxon>Endomicrobiia</taxon>
        <taxon>Endomicrobiales</taxon>
        <taxon>Endomicrobiaceae</taxon>
        <taxon>Endomicrobium</taxon>
    </lineage>
</organism>
<dbReference type="FunFam" id="3.10.20.30:FF:000002">
    <property type="entry name" value="GTP pyrophosphokinase (RelA/SpoT)"/>
    <property type="match status" value="1"/>
</dbReference>
<feature type="domain" description="TGS" evidence="4">
    <location>
        <begin position="389"/>
        <end position="452"/>
    </location>
</feature>
<dbReference type="OrthoDB" id="9805041at2"/>
<proteinExistence type="inferred from homology"/>
<dbReference type="InterPro" id="IPR004811">
    <property type="entry name" value="RelA/Spo_fam"/>
</dbReference>
<dbReference type="AlphaFoldDB" id="A0A0G3WIX5"/>
<dbReference type="GO" id="GO:0005886">
    <property type="term" value="C:plasma membrane"/>
    <property type="evidence" value="ECO:0007669"/>
    <property type="project" value="TreeGrafter"/>
</dbReference>
<evidence type="ECO:0000256" key="2">
    <source>
        <dbReference type="RuleBase" id="RU003847"/>
    </source>
</evidence>
<dbReference type="Proteomes" id="UP000035337">
    <property type="component" value="Chromosome"/>
</dbReference>
<evidence type="ECO:0000313" key="5">
    <source>
        <dbReference type="EMBL" id="AKL97840.1"/>
    </source>
</evidence>
<feature type="domain" description="HD" evidence="3">
    <location>
        <begin position="41"/>
        <end position="140"/>
    </location>
</feature>
<dbReference type="InterPro" id="IPR006674">
    <property type="entry name" value="HD_domain"/>
</dbReference>
<dbReference type="SUPFAM" id="SSF81271">
    <property type="entry name" value="TGS-like"/>
    <property type="match status" value="1"/>
</dbReference>
<dbReference type="Pfam" id="PF02824">
    <property type="entry name" value="TGS"/>
    <property type="match status" value="1"/>
</dbReference>
<dbReference type="PATRIC" id="fig|1408281.3.peg.474"/>
<dbReference type="CDD" id="cd01668">
    <property type="entry name" value="TGS_RSH"/>
    <property type="match status" value="1"/>
</dbReference>
<dbReference type="Pfam" id="PF04607">
    <property type="entry name" value="RelA_SpoT"/>
    <property type="match status" value="1"/>
</dbReference>
<dbReference type="GO" id="GO:0016787">
    <property type="term" value="F:hydrolase activity"/>
    <property type="evidence" value="ECO:0007669"/>
    <property type="project" value="UniProtKB-KW"/>
</dbReference>
<dbReference type="InterPro" id="IPR033655">
    <property type="entry name" value="TGS_RelA/SpoT"/>
</dbReference>
<dbReference type="InterPro" id="IPR007685">
    <property type="entry name" value="RelA_SpoT"/>
</dbReference>
<dbReference type="NCBIfam" id="TIGR00691">
    <property type="entry name" value="spoT_relA"/>
    <property type="match status" value="1"/>
</dbReference>
<protein>
    <submittedName>
        <fullName evidence="5">Guanosine polyphosphate pyrophosphohydrolase/synthetase</fullName>
    </submittedName>
</protein>
<dbReference type="SUPFAM" id="SSF109604">
    <property type="entry name" value="HD-domain/PDEase-like"/>
    <property type="match status" value="1"/>
</dbReference>
<comment type="pathway">
    <text evidence="1">Purine metabolism.</text>
</comment>
<comment type="similarity">
    <text evidence="2">Belongs to the relA/spoT family.</text>
</comment>
<evidence type="ECO:0000256" key="1">
    <source>
        <dbReference type="ARBA" id="ARBA00025704"/>
    </source>
</evidence>
<dbReference type="Gene3D" id="3.10.20.30">
    <property type="match status" value="1"/>
</dbReference>
<dbReference type="RefSeq" id="WP_052570237.1">
    <property type="nucleotide sequence ID" value="NZ_CP009498.1"/>
</dbReference>
<dbReference type="PANTHER" id="PTHR21262:SF31">
    <property type="entry name" value="GTP PYROPHOSPHOKINASE"/>
    <property type="match status" value="1"/>
</dbReference>
<gene>
    <name evidence="5" type="ORF">Epro_0461</name>
</gene>
<evidence type="ECO:0000313" key="6">
    <source>
        <dbReference type="Proteomes" id="UP000035337"/>
    </source>
</evidence>